<dbReference type="EMBL" id="SITD01000025">
    <property type="protein sequence ID" value="TBM32066.1"/>
    <property type="molecule type" value="Genomic_DNA"/>
</dbReference>
<dbReference type="InterPro" id="IPR014032">
    <property type="entry name" value="Peptidase_A24A_bac"/>
</dbReference>
<keyword evidence="3" id="KW-0472">Membrane</keyword>
<evidence type="ECO:0000313" key="5">
    <source>
        <dbReference type="EMBL" id="TBM32066.1"/>
    </source>
</evidence>
<gene>
    <name evidence="5" type="ORF">EYY89_02065</name>
</gene>
<keyword evidence="3" id="KW-0812">Transmembrane</keyword>
<dbReference type="GO" id="GO:0004190">
    <property type="term" value="F:aspartic-type endopeptidase activity"/>
    <property type="evidence" value="ECO:0007669"/>
    <property type="project" value="InterPro"/>
</dbReference>
<evidence type="ECO:0000256" key="3">
    <source>
        <dbReference type="SAM" id="Phobius"/>
    </source>
</evidence>
<feature type="transmembrane region" description="Helical" evidence="3">
    <location>
        <begin position="92"/>
        <end position="110"/>
    </location>
</feature>
<accession>A0A4Q9EXY2</accession>
<dbReference type="PRINTS" id="PR00864">
    <property type="entry name" value="PREPILNPTASE"/>
</dbReference>
<dbReference type="GO" id="GO:0006465">
    <property type="term" value="P:signal peptide processing"/>
    <property type="evidence" value="ECO:0007669"/>
    <property type="project" value="TreeGrafter"/>
</dbReference>
<organism evidence="5 6">
    <name type="scientific">Hafnia paralvei</name>
    <dbReference type="NCBI Taxonomy" id="546367"/>
    <lineage>
        <taxon>Bacteria</taxon>
        <taxon>Pseudomonadati</taxon>
        <taxon>Pseudomonadota</taxon>
        <taxon>Gammaproteobacteria</taxon>
        <taxon>Enterobacterales</taxon>
        <taxon>Hafniaceae</taxon>
        <taxon>Hafnia</taxon>
    </lineage>
</organism>
<dbReference type="InterPro" id="IPR000045">
    <property type="entry name" value="Prepilin_IV_endopep_pep"/>
</dbReference>
<proteinExistence type="inferred from homology"/>
<feature type="transmembrane region" description="Helical" evidence="3">
    <location>
        <begin position="15"/>
        <end position="37"/>
    </location>
</feature>
<feature type="transmembrane region" description="Helical" evidence="3">
    <location>
        <begin position="141"/>
        <end position="159"/>
    </location>
</feature>
<dbReference type="RefSeq" id="WP_130958926.1">
    <property type="nucleotide sequence ID" value="NZ_SITD01000025.1"/>
</dbReference>
<dbReference type="Gene3D" id="1.20.120.1220">
    <property type="match status" value="1"/>
</dbReference>
<comment type="caution">
    <text evidence="5">The sequence shown here is derived from an EMBL/GenBank/DDBJ whole genome shotgun (WGS) entry which is preliminary data.</text>
</comment>
<evidence type="ECO:0000313" key="6">
    <source>
        <dbReference type="Proteomes" id="UP000293380"/>
    </source>
</evidence>
<protein>
    <submittedName>
        <fullName evidence="5">Prepilin peptidase</fullName>
    </submittedName>
</protein>
<feature type="domain" description="Prepilin type IV endopeptidase peptidase" evidence="4">
    <location>
        <begin position="95"/>
        <end position="203"/>
    </location>
</feature>
<dbReference type="GO" id="GO:0005886">
    <property type="term" value="C:plasma membrane"/>
    <property type="evidence" value="ECO:0007669"/>
    <property type="project" value="TreeGrafter"/>
</dbReference>
<name>A0A4Q9EXY2_9GAMM</name>
<sequence>MESFSDSIEHIFSGIPFRILISLFFAFFCGCSTHLIWNRLPSKVLRVNTDKLTHSRLTFCNLYHDSTKEFVFYSLLFTGTCIFTHSDLTKLPFIWLISWFLTTLSIIDLRHYLLPDILTLPFLWLGLLFNAYSHTVRPSDAIAGAAMGYTSIWLLFWIVKLRMNKHGIGLGDAKLLAALGAWTGKDNLAWICLWASLGGVIWWALRLIYSNDKNHPLPFGPCLAVPGWVVIADILRS</sequence>
<reference evidence="5 6" key="1">
    <citation type="submission" date="2019-02" db="EMBL/GenBank/DDBJ databases">
        <title>Comparative genomic analysis of the Hafnia genus genomes.</title>
        <authorList>
            <person name="Zhiqiu Y."/>
            <person name="Chao Y."/>
            <person name="Yuhui D."/>
            <person name="Di H."/>
            <person name="Bin L."/>
        </authorList>
    </citation>
    <scope>NUCLEOTIDE SEQUENCE [LARGE SCALE GENOMIC DNA]</scope>
    <source>
        <strain evidence="5 6">PCM_1194</strain>
    </source>
</reference>
<dbReference type="AlphaFoldDB" id="A0A4Q9EXY2"/>
<dbReference type="InterPro" id="IPR050882">
    <property type="entry name" value="Prepilin_peptidase/N-MTase"/>
</dbReference>
<dbReference type="PANTHER" id="PTHR30487:SF0">
    <property type="entry name" value="PREPILIN LEADER PEPTIDASE_N-METHYLTRANSFERASE-RELATED"/>
    <property type="match status" value="1"/>
</dbReference>
<comment type="similarity">
    <text evidence="1 2">Belongs to the peptidase A24 family.</text>
</comment>
<evidence type="ECO:0000256" key="1">
    <source>
        <dbReference type="ARBA" id="ARBA00005801"/>
    </source>
</evidence>
<evidence type="ECO:0000256" key="2">
    <source>
        <dbReference type="RuleBase" id="RU003793"/>
    </source>
</evidence>
<keyword evidence="3" id="KW-1133">Transmembrane helix</keyword>
<feature type="transmembrane region" description="Helical" evidence="3">
    <location>
        <begin position="188"/>
        <end position="205"/>
    </location>
</feature>
<evidence type="ECO:0000259" key="4">
    <source>
        <dbReference type="Pfam" id="PF01478"/>
    </source>
</evidence>
<dbReference type="Pfam" id="PF01478">
    <property type="entry name" value="Peptidase_A24"/>
    <property type="match status" value="1"/>
</dbReference>
<dbReference type="PANTHER" id="PTHR30487">
    <property type="entry name" value="TYPE 4 PREPILIN-LIKE PROTEINS LEADER PEPTIDE-PROCESSING ENZYME"/>
    <property type="match status" value="1"/>
</dbReference>
<dbReference type="Proteomes" id="UP000293380">
    <property type="component" value="Unassembled WGS sequence"/>
</dbReference>